<evidence type="ECO:0000313" key="2">
    <source>
        <dbReference type="Proteomes" id="UP000198741"/>
    </source>
</evidence>
<dbReference type="EMBL" id="LT629710">
    <property type="protein sequence ID" value="SDO26999.1"/>
    <property type="molecule type" value="Genomic_DNA"/>
</dbReference>
<sequence>MRWEQLFSDLDARFDDLADADMMAELADRQRVAAGAITVVERVGGALGRPVRIRTTAGMTVAGTLRKVGPDWVLLQEAPGREVVLALRAATIVEGLSAATGPAVKGVGLRLNLRHALRGLARDRSPIAMVVGGGVGDSAGPYTEVTGTIDRLGADFLELAVHAPWEPRRAASVRSVVLIPLPAVVLVRAVPLG</sequence>
<dbReference type="STRING" id="1090615.SAMN04515671_0381"/>
<dbReference type="OrthoDB" id="3827359at2"/>
<name>A0A1H0I6E3_9ACTN</name>
<protein>
    <submittedName>
        <fullName evidence="1">Uncharacterized protein</fullName>
    </submittedName>
</protein>
<dbReference type="Proteomes" id="UP000198741">
    <property type="component" value="Chromosome I"/>
</dbReference>
<keyword evidence="2" id="KW-1185">Reference proteome</keyword>
<dbReference type="RefSeq" id="WP_090474291.1">
    <property type="nucleotide sequence ID" value="NZ_LT629710.1"/>
</dbReference>
<reference evidence="1 2" key="1">
    <citation type="submission" date="2016-10" db="EMBL/GenBank/DDBJ databases">
        <authorList>
            <person name="de Groot N.N."/>
        </authorList>
    </citation>
    <scope>NUCLEOTIDE SEQUENCE [LARGE SCALE GENOMIC DNA]</scope>
    <source>
        <strain evidence="2">P4-7,KCTC 19426,CECT 7604</strain>
    </source>
</reference>
<accession>A0A1H0I6E3</accession>
<gene>
    <name evidence="1" type="ORF">SAMN04515671_0381</name>
</gene>
<evidence type="ECO:0000313" key="1">
    <source>
        <dbReference type="EMBL" id="SDO26999.1"/>
    </source>
</evidence>
<proteinExistence type="predicted"/>
<organism evidence="1 2">
    <name type="scientific">Nakamurella panacisegetis</name>
    <dbReference type="NCBI Taxonomy" id="1090615"/>
    <lineage>
        <taxon>Bacteria</taxon>
        <taxon>Bacillati</taxon>
        <taxon>Actinomycetota</taxon>
        <taxon>Actinomycetes</taxon>
        <taxon>Nakamurellales</taxon>
        <taxon>Nakamurellaceae</taxon>
        <taxon>Nakamurella</taxon>
    </lineage>
</organism>
<dbReference type="AlphaFoldDB" id="A0A1H0I6E3"/>